<feature type="compositionally biased region" description="Basic and acidic residues" evidence="8">
    <location>
        <begin position="35"/>
        <end position="46"/>
    </location>
</feature>
<feature type="domain" description="Peptidase M13 N-terminal" evidence="10">
    <location>
        <begin position="121"/>
        <end position="396"/>
    </location>
</feature>
<keyword evidence="3" id="KW-0645">Protease</keyword>
<dbReference type="InterPro" id="IPR042089">
    <property type="entry name" value="Peptidase_M13_dom_2"/>
</dbReference>
<dbReference type="Gene3D" id="1.10.1380.10">
    <property type="entry name" value="Neutral endopeptidase , domain2"/>
    <property type="match status" value="1"/>
</dbReference>
<keyword evidence="6" id="KW-0862">Zinc</keyword>
<dbReference type="InterPro" id="IPR008753">
    <property type="entry name" value="Peptidase_M13_N"/>
</dbReference>
<evidence type="ECO:0000256" key="4">
    <source>
        <dbReference type="ARBA" id="ARBA00022723"/>
    </source>
</evidence>
<organism evidence="11 12">
    <name type="scientific">Amblyomma americanum</name>
    <name type="common">Lone star tick</name>
    <dbReference type="NCBI Taxonomy" id="6943"/>
    <lineage>
        <taxon>Eukaryota</taxon>
        <taxon>Metazoa</taxon>
        <taxon>Ecdysozoa</taxon>
        <taxon>Arthropoda</taxon>
        <taxon>Chelicerata</taxon>
        <taxon>Arachnida</taxon>
        <taxon>Acari</taxon>
        <taxon>Parasitiformes</taxon>
        <taxon>Ixodida</taxon>
        <taxon>Ixodoidea</taxon>
        <taxon>Ixodidae</taxon>
        <taxon>Amblyomminae</taxon>
        <taxon>Amblyomma</taxon>
    </lineage>
</organism>
<comment type="cofactor">
    <cofactor evidence="1">
        <name>Zn(2+)</name>
        <dbReference type="ChEBI" id="CHEBI:29105"/>
    </cofactor>
</comment>
<dbReference type="GO" id="GO:0004222">
    <property type="term" value="F:metalloendopeptidase activity"/>
    <property type="evidence" value="ECO:0007669"/>
    <property type="project" value="InterPro"/>
</dbReference>
<dbReference type="GO" id="GO:0005886">
    <property type="term" value="C:plasma membrane"/>
    <property type="evidence" value="ECO:0007669"/>
    <property type="project" value="TreeGrafter"/>
</dbReference>
<dbReference type="EMBL" id="JARKHS020033991">
    <property type="protein sequence ID" value="KAK8758557.1"/>
    <property type="molecule type" value="Genomic_DNA"/>
</dbReference>
<keyword evidence="12" id="KW-1185">Reference proteome</keyword>
<dbReference type="AlphaFoldDB" id="A0AAQ4D7W7"/>
<reference evidence="11 12" key="1">
    <citation type="journal article" date="2023" name="Arcadia Sci">
        <title>De novo assembly of a long-read Amblyomma americanum tick genome.</title>
        <authorList>
            <person name="Chou S."/>
            <person name="Poskanzer K.E."/>
            <person name="Rollins M."/>
            <person name="Thuy-Boun P.S."/>
        </authorList>
    </citation>
    <scope>NUCLEOTIDE SEQUENCE [LARGE SCALE GENOMIC DNA]</scope>
    <source>
        <strain evidence="11">F_SG_1</strain>
        <tissue evidence="11">Salivary glands</tissue>
    </source>
</reference>
<evidence type="ECO:0000313" key="11">
    <source>
        <dbReference type="EMBL" id="KAK8758557.1"/>
    </source>
</evidence>
<dbReference type="PROSITE" id="PS51885">
    <property type="entry name" value="NEPRILYSIN"/>
    <property type="match status" value="1"/>
</dbReference>
<evidence type="ECO:0000313" key="12">
    <source>
        <dbReference type="Proteomes" id="UP001321473"/>
    </source>
</evidence>
<keyword evidence="7" id="KW-0482">Metalloprotease</keyword>
<dbReference type="PANTHER" id="PTHR11733:SF241">
    <property type="entry name" value="GH26575P-RELATED"/>
    <property type="match status" value="1"/>
</dbReference>
<dbReference type="Pfam" id="PF01431">
    <property type="entry name" value="Peptidase_M13"/>
    <property type="match status" value="1"/>
</dbReference>
<dbReference type="InterPro" id="IPR000718">
    <property type="entry name" value="Peptidase_M13"/>
</dbReference>
<evidence type="ECO:0000256" key="2">
    <source>
        <dbReference type="ARBA" id="ARBA00007357"/>
    </source>
</evidence>
<evidence type="ECO:0000256" key="5">
    <source>
        <dbReference type="ARBA" id="ARBA00022801"/>
    </source>
</evidence>
<evidence type="ECO:0000256" key="1">
    <source>
        <dbReference type="ARBA" id="ARBA00001947"/>
    </source>
</evidence>
<dbReference type="Proteomes" id="UP001321473">
    <property type="component" value="Unassembled WGS sequence"/>
</dbReference>
<name>A0AAQ4D7W7_AMBAM</name>
<dbReference type="Gene3D" id="3.40.390.10">
    <property type="entry name" value="Collagenase (Catalytic Domain)"/>
    <property type="match status" value="2"/>
</dbReference>
<evidence type="ECO:0000256" key="8">
    <source>
        <dbReference type="SAM" id="MobiDB-lite"/>
    </source>
</evidence>
<evidence type="ECO:0000256" key="3">
    <source>
        <dbReference type="ARBA" id="ARBA00022670"/>
    </source>
</evidence>
<keyword evidence="5" id="KW-0378">Hydrolase</keyword>
<evidence type="ECO:0000259" key="9">
    <source>
        <dbReference type="Pfam" id="PF01431"/>
    </source>
</evidence>
<feature type="domain" description="Peptidase M13 C-terminal" evidence="9">
    <location>
        <begin position="617"/>
        <end position="698"/>
    </location>
</feature>
<feature type="region of interest" description="Disordered" evidence="8">
    <location>
        <begin position="21"/>
        <end position="46"/>
    </location>
</feature>
<keyword evidence="4" id="KW-0479">Metal-binding</keyword>
<accession>A0AAQ4D7W7</accession>
<evidence type="ECO:0000259" key="10">
    <source>
        <dbReference type="Pfam" id="PF05649"/>
    </source>
</evidence>
<dbReference type="SUPFAM" id="SSF55486">
    <property type="entry name" value="Metalloproteases ('zincins'), catalytic domain"/>
    <property type="match status" value="1"/>
</dbReference>
<evidence type="ECO:0000256" key="6">
    <source>
        <dbReference type="ARBA" id="ARBA00022833"/>
    </source>
</evidence>
<comment type="similarity">
    <text evidence="2">Belongs to the peptidase M13 family.</text>
</comment>
<protein>
    <submittedName>
        <fullName evidence="11">Uncharacterized protein</fullName>
    </submittedName>
</protein>
<proteinExistence type="inferred from homology"/>
<gene>
    <name evidence="11" type="ORF">V5799_003811</name>
</gene>
<sequence>MIDEKRDSAAVGAVALTVATSDATASASRQQDMVQEPKERKEEKLNSSKRFLLQDWLARLPCTADAGKTIVLLAGLIAVLVVMHLGPHAPLEKAYVTCATDGCALYAHRLAESLNASAADPCQNFTLFVCDGWRRNNAYSVRQNLTVAALWALSQLAHRVHPPNKGQTAAQRGAAFYRSCDAVLRNDRDELPVVKKLLAEAKIDWPRRPEQPDVLHTLFYTSVRLRWSPFFNIEIDTTTSYATEVFLMPFEDFQLVERKYVSMEKSGVAERRRYFDILCDEFGASQADQTVVSFEEVEDVTQRMLVPLLESLPNERKAETISTAWLHRPGAQPSKARWQSALASYGVPNETVIYETEVLPFVTQFFGLWERYGEAMTEILVSWCTVQVAALYANQRLISNYYGTRDAALFHQGAFCLSKAYLVAGFSVFDPEGSGHTGSYTGDKVANIAFFVRRSFLGRLEGWKHFEPQRAVVADWDSLSVVFSAADGHGAKVVTDNRSYPDMGDSLAENWRDAAVPLRVMRHDAAYVALKSSQYHVVLKHDIVLLPFATALPQYHPNATEAVNYAGLGKEVALALSQSFLDTYILFEPAKTAIETVSSCMGTLHGASLSNNLEVLALGAVFDAYKNITGDEEIRLVGLEQYSASQIFFIASCYAKCAGTFSREFEDCNGALRHFEAFSHAFGCPRNSHMNSARRCHLF</sequence>
<dbReference type="InterPro" id="IPR024079">
    <property type="entry name" value="MetalloPept_cat_dom_sf"/>
</dbReference>
<dbReference type="GO" id="GO:0016485">
    <property type="term" value="P:protein processing"/>
    <property type="evidence" value="ECO:0007669"/>
    <property type="project" value="TreeGrafter"/>
</dbReference>
<dbReference type="GO" id="GO:0046872">
    <property type="term" value="F:metal ion binding"/>
    <property type="evidence" value="ECO:0007669"/>
    <property type="project" value="UniProtKB-KW"/>
</dbReference>
<dbReference type="Pfam" id="PF05649">
    <property type="entry name" value="Peptidase_M13_N"/>
    <property type="match status" value="1"/>
</dbReference>
<evidence type="ECO:0000256" key="7">
    <source>
        <dbReference type="ARBA" id="ARBA00023049"/>
    </source>
</evidence>
<dbReference type="PANTHER" id="PTHR11733">
    <property type="entry name" value="ZINC METALLOPROTEASE FAMILY M13 NEPRILYSIN-RELATED"/>
    <property type="match status" value="1"/>
</dbReference>
<dbReference type="InterPro" id="IPR018497">
    <property type="entry name" value="Peptidase_M13_C"/>
</dbReference>
<comment type="caution">
    <text evidence="11">The sequence shown here is derived from an EMBL/GenBank/DDBJ whole genome shotgun (WGS) entry which is preliminary data.</text>
</comment>